<dbReference type="InterPro" id="IPR002698">
    <property type="entry name" value="FTHF_cligase"/>
</dbReference>
<dbReference type="PANTHER" id="PTHR23407">
    <property type="entry name" value="ATPASE INHIBITOR/5-FORMYLTETRAHYDROFOLATE CYCLO-LIGASE"/>
    <property type="match status" value="1"/>
</dbReference>
<dbReference type="Pfam" id="PF01812">
    <property type="entry name" value="5-FTHF_cyc-lig"/>
    <property type="match status" value="1"/>
</dbReference>
<protein>
    <recommendedName>
        <fullName evidence="5">5-formyltetrahydrofolate cyclo-ligase</fullName>
        <ecNumber evidence="5">6.3.3.2</ecNumber>
    </recommendedName>
</protein>
<evidence type="ECO:0000256" key="5">
    <source>
        <dbReference type="RuleBase" id="RU361279"/>
    </source>
</evidence>
<dbReference type="GO" id="GO:0035999">
    <property type="term" value="P:tetrahydrofolate interconversion"/>
    <property type="evidence" value="ECO:0007669"/>
    <property type="project" value="TreeGrafter"/>
</dbReference>
<dbReference type="AlphaFoldDB" id="A0A401IKM8"/>
<sequence length="186" mass="21433">MVSSKRQLRQKILQQRQSLTQETWQEKSLQLCQVLESCSYFQAAKTILAYFPFRQEPDLNSMFKSDHRWGFSRCVDGSLIWHHWTPGNRLNEGTYGILEPHFQSPILTPSEVDLILVPAVACDKRGYRLGYGGGFYDRLLSSPQWQNIPTIGIIFDFAYLPILPVDSWDKPLEAICTESQIISIYA</sequence>
<dbReference type="EC" id="6.3.3.2" evidence="5"/>
<comment type="cofactor">
    <cofactor evidence="5">
        <name>Mg(2+)</name>
        <dbReference type="ChEBI" id="CHEBI:18420"/>
    </cofactor>
</comment>
<gene>
    <name evidence="6" type="ORF">AsFPU1_3227</name>
</gene>
<keyword evidence="5" id="KW-0460">Magnesium</keyword>
<dbReference type="Gene3D" id="3.40.50.10420">
    <property type="entry name" value="NagB/RpiA/CoA transferase-like"/>
    <property type="match status" value="1"/>
</dbReference>
<dbReference type="EMBL" id="BDQK01000013">
    <property type="protein sequence ID" value="GBF81806.1"/>
    <property type="molecule type" value="Genomic_DNA"/>
</dbReference>
<dbReference type="GO" id="GO:0046872">
    <property type="term" value="F:metal ion binding"/>
    <property type="evidence" value="ECO:0007669"/>
    <property type="project" value="UniProtKB-KW"/>
</dbReference>
<dbReference type="InterPro" id="IPR024185">
    <property type="entry name" value="FTHF_cligase-like_sf"/>
</dbReference>
<evidence type="ECO:0000256" key="4">
    <source>
        <dbReference type="PIRSR" id="PIRSR006806-1"/>
    </source>
</evidence>
<dbReference type="PANTHER" id="PTHR23407:SF1">
    <property type="entry name" value="5-FORMYLTETRAHYDROFOLATE CYCLO-LIGASE"/>
    <property type="match status" value="1"/>
</dbReference>
<evidence type="ECO:0000256" key="1">
    <source>
        <dbReference type="ARBA" id="ARBA00010638"/>
    </source>
</evidence>
<dbReference type="NCBIfam" id="TIGR02727">
    <property type="entry name" value="MTHFS_bact"/>
    <property type="match status" value="1"/>
</dbReference>
<evidence type="ECO:0000256" key="3">
    <source>
        <dbReference type="ARBA" id="ARBA00022840"/>
    </source>
</evidence>
<dbReference type="InterPro" id="IPR037171">
    <property type="entry name" value="NagB/RpiA_transferase-like"/>
</dbReference>
<name>A0A401IKM8_APHSA</name>
<keyword evidence="2 4" id="KW-0547">Nucleotide-binding</keyword>
<dbReference type="GO" id="GO:0030272">
    <property type="term" value="F:5-formyltetrahydrofolate cyclo-ligase activity"/>
    <property type="evidence" value="ECO:0007669"/>
    <property type="project" value="UniProtKB-EC"/>
</dbReference>
<reference evidence="7" key="1">
    <citation type="submission" date="2017-05" db="EMBL/GenBank/DDBJ databases">
        <title>Physiological properties and genetic analysis related to exopolysaccharide production of fresh-water unicellular cyanobacterium Aphanothece sacrum, Suizenji Nori, that has been cultured as a food source in Japan.</title>
        <authorList>
            <person name="Kanesaki Y."/>
            <person name="Yoshikawa S."/>
            <person name="Ohki K."/>
        </authorList>
    </citation>
    <scope>NUCLEOTIDE SEQUENCE [LARGE SCALE GENOMIC DNA]</scope>
    <source>
        <strain evidence="7">FPU1</strain>
    </source>
</reference>
<dbReference type="GO" id="GO:0005524">
    <property type="term" value="F:ATP binding"/>
    <property type="evidence" value="ECO:0007669"/>
    <property type="project" value="UniProtKB-KW"/>
</dbReference>
<feature type="binding site" evidence="4">
    <location>
        <begin position="5"/>
        <end position="9"/>
    </location>
    <ligand>
        <name>ATP</name>
        <dbReference type="ChEBI" id="CHEBI:30616"/>
    </ligand>
</feature>
<feature type="binding site" evidence="4">
    <location>
        <begin position="128"/>
        <end position="136"/>
    </location>
    <ligand>
        <name>ATP</name>
        <dbReference type="ChEBI" id="CHEBI:30616"/>
    </ligand>
</feature>
<dbReference type="GO" id="GO:0009396">
    <property type="term" value="P:folic acid-containing compound biosynthetic process"/>
    <property type="evidence" value="ECO:0007669"/>
    <property type="project" value="TreeGrafter"/>
</dbReference>
<dbReference type="SUPFAM" id="SSF100950">
    <property type="entry name" value="NagB/RpiA/CoA transferase-like"/>
    <property type="match status" value="1"/>
</dbReference>
<keyword evidence="6" id="KW-0436">Ligase</keyword>
<organism evidence="6 7">
    <name type="scientific">Aphanothece sacrum FPU1</name>
    <dbReference type="NCBI Taxonomy" id="1920663"/>
    <lineage>
        <taxon>Bacteria</taxon>
        <taxon>Bacillati</taxon>
        <taxon>Cyanobacteriota</taxon>
        <taxon>Cyanophyceae</taxon>
        <taxon>Oscillatoriophycideae</taxon>
        <taxon>Chroococcales</taxon>
        <taxon>Aphanothecaceae</taxon>
        <taxon>Aphanothece</taxon>
    </lineage>
</organism>
<dbReference type="Proteomes" id="UP000287247">
    <property type="component" value="Unassembled WGS sequence"/>
</dbReference>
<keyword evidence="5" id="KW-0479">Metal-binding</keyword>
<feature type="binding site" evidence="4">
    <location>
        <position position="56"/>
    </location>
    <ligand>
        <name>substrate</name>
    </ligand>
</feature>
<evidence type="ECO:0000256" key="2">
    <source>
        <dbReference type="ARBA" id="ARBA00022741"/>
    </source>
</evidence>
<comment type="catalytic activity">
    <reaction evidence="5">
        <text>(6S)-5-formyl-5,6,7,8-tetrahydrofolate + ATP = (6R)-5,10-methenyltetrahydrofolate + ADP + phosphate</text>
        <dbReference type="Rhea" id="RHEA:10488"/>
        <dbReference type="ChEBI" id="CHEBI:30616"/>
        <dbReference type="ChEBI" id="CHEBI:43474"/>
        <dbReference type="ChEBI" id="CHEBI:57455"/>
        <dbReference type="ChEBI" id="CHEBI:57457"/>
        <dbReference type="ChEBI" id="CHEBI:456216"/>
        <dbReference type="EC" id="6.3.3.2"/>
    </reaction>
</comment>
<dbReference type="PIRSF" id="PIRSF006806">
    <property type="entry name" value="FTHF_cligase"/>
    <property type="match status" value="1"/>
</dbReference>
<proteinExistence type="inferred from homology"/>
<evidence type="ECO:0000313" key="7">
    <source>
        <dbReference type="Proteomes" id="UP000287247"/>
    </source>
</evidence>
<comment type="caution">
    <text evidence="6">The sequence shown here is derived from an EMBL/GenBank/DDBJ whole genome shotgun (WGS) entry which is preliminary data.</text>
</comment>
<evidence type="ECO:0000313" key="6">
    <source>
        <dbReference type="EMBL" id="GBF81806.1"/>
    </source>
</evidence>
<comment type="similarity">
    <text evidence="1 5">Belongs to the 5-formyltetrahydrofolate cyclo-ligase family.</text>
</comment>
<keyword evidence="3 4" id="KW-0067">ATP-binding</keyword>
<accession>A0A401IKM8</accession>
<keyword evidence="7" id="KW-1185">Reference proteome</keyword>